<dbReference type="GO" id="GO:0008380">
    <property type="term" value="P:RNA splicing"/>
    <property type="evidence" value="ECO:0007669"/>
    <property type="project" value="UniProtKB-KW"/>
</dbReference>
<evidence type="ECO:0000256" key="4">
    <source>
        <dbReference type="ARBA" id="ARBA00022806"/>
    </source>
</evidence>
<dbReference type="GO" id="GO:0003724">
    <property type="term" value="F:RNA helicase activity"/>
    <property type="evidence" value="ECO:0007669"/>
    <property type="project" value="UniProtKB-EC"/>
</dbReference>
<name>A0AAF3FFC3_9BILA</name>
<dbReference type="WBParaSite" id="MBELARI_LOCUS5658">
    <property type="protein sequence ID" value="MBELARI_LOCUS5658"/>
    <property type="gene ID" value="MBELARI_LOCUS5658"/>
</dbReference>
<reference evidence="9" key="1">
    <citation type="submission" date="2024-02" db="UniProtKB">
        <authorList>
            <consortium name="WormBaseParasite"/>
        </authorList>
    </citation>
    <scope>IDENTIFICATION</scope>
</reference>
<comment type="catalytic activity">
    <reaction evidence="6">
        <text>ATP + H2O = ADP + phosphate + H(+)</text>
        <dbReference type="Rhea" id="RHEA:13065"/>
        <dbReference type="ChEBI" id="CHEBI:15377"/>
        <dbReference type="ChEBI" id="CHEBI:15378"/>
        <dbReference type="ChEBI" id="CHEBI:30616"/>
        <dbReference type="ChEBI" id="CHEBI:43474"/>
        <dbReference type="ChEBI" id="CHEBI:456216"/>
        <dbReference type="EC" id="3.6.4.13"/>
    </reaction>
</comment>
<organism evidence="8 9">
    <name type="scientific">Mesorhabditis belari</name>
    <dbReference type="NCBI Taxonomy" id="2138241"/>
    <lineage>
        <taxon>Eukaryota</taxon>
        <taxon>Metazoa</taxon>
        <taxon>Ecdysozoa</taxon>
        <taxon>Nematoda</taxon>
        <taxon>Chromadorea</taxon>
        <taxon>Rhabditida</taxon>
        <taxon>Rhabditina</taxon>
        <taxon>Rhabditomorpha</taxon>
        <taxon>Rhabditoidea</taxon>
        <taxon>Rhabditidae</taxon>
        <taxon>Mesorhabditinae</taxon>
        <taxon>Mesorhabditis</taxon>
    </lineage>
</organism>
<keyword evidence="5" id="KW-0508">mRNA splicing</keyword>
<feature type="compositionally biased region" description="Basic and acidic residues" evidence="7">
    <location>
        <begin position="9"/>
        <end position="30"/>
    </location>
</feature>
<evidence type="ECO:0000256" key="1">
    <source>
        <dbReference type="ARBA" id="ARBA00012552"/>
    </source>
</evidence>
<feature type="region of interest" description="Disordered" evidence="7">
    <location>
        <begin position="1"/>
        <end position="44"/>
    </location>
</feature>
<dbReference type="GO" id="GO:0003723">
    <property type="term" value="F:RNA binding"/>
    <property type="evidence" value="ECO:0007669"/>
    <property type="project" value="TreeGrafter"/>
</dbReference>
<dbReference type="EC" id="3.6.4.13" evidence="1"/>
<evidence type="ECO:0000256" key="6">
    <source>
        <dbReference type="ARBA" id="ARBA00047984"/>
    </source>
</evidence>
<evidence type="ECO:0000313" key="8">
    <source>
        <dbReference type="Proteomes" id="UP000887575"/>
    </source>
</evidence>
<keyword evidence="4" id="KW-0067">ATP-binding</keyword>
<dbReference type="Proteomes" id="UP000887575">
    <property type="component" value="Unassembled WGS sequence"/>
</dbReference>
<accession>A0AAF3FFC3</accession>
<evidence type="ECO:0000256" key="5">
    <source>
        <dbReference type="ARBA" id="ARBA00023187"/>
    </source>
</evidence>
<evidence type="ECO:0000256" key="3">
    <source>
        <dbReference type="ARBA" id="ARBA00022801"/>
    </source>
</evidence>
<dbReference type="PANTHER" id="PTHR18934:SF109">
    <property type="entry name" value="ATP-DEPENDENT RNA HELICASE DHX15 HOMOLOG"/>
    <property type="match status" value="1"/>
</dbReference>
<dbReference type="AlphaFoldDB" id="A0AAF3FFC3"/>
<dbReference type="InterPro" id="IPR027417">
    <property type="entry name" value="P-loop_NTPase"/>
</dbReference>
<protein>
    <recommendedName>
        <fullName evidence="1">RNA helicase</fullName>
        <ecNumber evidence="1">3.6.4.13</ecNumber>
    </recommendedName>
</protein>
<evidence type="ECO:0000256" key="2">
    <source>
        <dbReference type="ARBA" id="ARBA00022664"/>
    </source>
</evidence>
<dbReference type="GO" id="GO:0016787">
    <property type="term" value="F:hydrolase activity"/>
    <property type="evidence" value="ECO:0007669"/>
    <property type="project" value="UniProtKB-KW"/>
</dbReference>
<keyword evidence="8" id="KW-1185">Reference proteome</keyword>
<dbReference type="PANTHER" id="PTHR18934">
    <property type="entry name" value="ATP-DEPENDENT RNA HELICASE"/>
    <property type="match status" value="1"/>
</dbReference>
<keyword evidence="4" id="KW-0547">Nucleotide-binding</keyword>
<keyword evidence="3" id="KW-0378">Hydrolase</keyword>
<evidence type="ECO:0000313" key="9">
    <source>
        <dbReference type="WBParaSite" id="MBELARI_LOCUS5658"/>
    </source>
</evidence>
<proteinExistence type="predicted"/>
<keyword evidence="4" id="KW-0347">Helicase</keyword>
<dbReference type="Gene3D" id="3.40.50.300">
    <property type="entry name" value="P-loop containing nucleotide triphosphate hydrolases"/>
    <property type="match status" value="1"/>
</dbReference>
<keyword evidence="2" id="KW-0507">mRNA processing</keyword>
<evidence type="ECO:0000256" key="7">
    <source>
        <dbReference type="SAM" id="MobiDB-lite"/>
    </source>
</evidence>
<dbReference type="GO" id="GO:0006397">
    <property type="term" value="P:mRNA processing"/>
    <property type="evidence" value="ECO:0007669"/>
    <property type="project" value="UniProtKB-KW"/>
</dbReference>
<sequence length="203" mass="23983">MSSRQRICSNEDRRHRDRERDCDDRNDWNRQRSRSRSPRQDNAYSSAYNKLEMERKQNTNPLNGVTLSRRYWDIYDKRSKLPVWEYKKSFLKMLHQNQILTLVAETGSGKTMQIPQWCLEYARRYAIPGKKSLVACTQPRRVAAMSVATCVADELDGQIRQEVGYSIRFDRFGASFAEVLHRWYAFERSNELPSFGQLFGDHS</sequence>
<dbReference type="GO" id="GO:0005681">
    <property type="term" value="C:spliceosomal complex"/>
    <property type="evidence" value="ECO:0007669"/>
    <property type="project" value="TreeGrafter"/>
</dbReference>
<dbReference type="SUPFAM" id="SSF52540">
    <property type="entry name" value="P-loop containing nucleoside triphosphate hydrolases"/>
    <property type="match status" value="1"/>
</dbReference>